<sequence>MNRKILLGTLTSLTLLPTILLSASTSINSKNEKTNNLAVKNNVSRPKTKVKYAINIDNKEMIFDSKERIYDYLSNKIQINGYLGKKEYKNYDGQINMDPNKLNSVDFAKIKKAYKDIHGNYTDNLDTVIRSYLPEFAIAKRYYDHRNRPFKDAEDAKNSIIQNSTDDIVDNLFYKLNYHSNGQTIKKHYNPYNEYDVKELMQDIYDRKVLVDKIKTFEALKLKADDGSERFLSYKGPINNFFSTLFTKAIQEFTNQATKKRYKVTLKLPRMDKMAYRNYGKAYFKSFSSNDDNEWQYANGNRTEIYKYVDEDWLKEYFEELELLKNSEVTKEFVNKNFNRYYSGKLWKEVIVENRRIKRRISKPYYNHYADLKGKFLDFKSLNLMAQNNQWDNRYITVLDHDKWTYNNFGLEVNVEFDKNNFNNKMASLKSEFAKGNNYFFNLRILLANVIRKLTNNLEEWKCFSNLELENDFWKNLWNFFEEELNKFIKDIMDTKGNNYAGLRFDDSSTYYQKKKNELSSSQVNLDLIKIFSKLKTKIDEQKISYYETTRPIFHKTEKHEFVNLTNKKVKTSQYFDFINLKEIISTEDNEDFIKNQKEFITKRKINHIDNYSNYFNLANVEKAKYKNFIQYKELSNGNYQLNNSYSPLKTFKDDTEVNAYLKKIKEDGVLPETRHIIVGLESILNSHDIKMLLEELEFNDPSTITNNYRMILQKLILPSTEKAFYLDKNQKYLLDLSYFNLWNIKINNEKYHFESSSAITQFIMKYVDLYAKQIS</sequence>
<keyword evidence="1" id="KW-0732">Signal</keyword>
<feature type="chain" id="PRO_5002796743" evidence="1">
    <location>
        <begin position="24"/>
        <end position="776"/>
    </location>
</feature>
<dbReference type="Proteomes" id="UP000008812">
    <property type="component" value="Chromosome"/>
</dbReference>
<gene>
    <name evidence="2" type="ordered locus">MARTH_orf535</name>
</gene>
<reference evidence="2 3" key="1">
    <citation type="journal article" date="2008" name="Infect. Immun.">
        <title>Genome of Mycoplasma arthritidis.</title>
        <authorList>
            <person name="Dybvig K."/>
            <person name="Zuhua C."/>
            <person name="Lao P."/>
            <person name="Jordan D.S."/>
            <person name="French C.T."/>
            <person name="Tu A.H."/>
            <person name="Loraine A.E."/>
        </authorList>
    </citation>
    <scope>NUCLEOTIDE SEQUENCE [LARGE SCALE GENOMIC DNA]</scope>
    <source>
        <strain evidence="2 3">158L3-1</strain>
    </source>
</reference>
<dbReference type="KEGG" id="mat:MARTH_orf535"/>
<evidence type="ECO:0000256" key="1">
    <source>
        <dbReference type="SAM" id="SignalP"/>
    </source>
</evidence>
<name>B3PMU9_META1</name>
<evidence type="ECO:0000313" key="3">
    <source>
        <dbReference type="Proteomes" id="UP000008812"/>
    </source>
</evidence>
<evidence type="ECO:0000313" key="2">
    <source>
        <dbReference type="EMBL" id="ACF07351.1"/>
    </source>
</evidence>
<keyword evidence="3" id="KW-1185">Reference proteome</keyword>
<accession>B3PMU9</accession>
<dbReference type="RefSeq" id="WP_012498308.1">
    <property type="nucleotide sequence ID" value="NC_011025.1"/>
</dbReference>
<dbReference type="STRING" id="243272.MARTH_orf535"/>
<dbReference type="eggNOG" id="ENOG5031ZCR">
    <property type="taxonomic scope" value="Bacteria"/>
</dbReference>
<feature type="signal peptide" evidence="1">
    <location>
        <begin position="1"/>
        <end position="23"/>
    </location>
</feature>
<organism evidence="2 3">
    <name type="scientific">Metamycoplasma arthritidis (strain 158L3-1)</name>
    <name type="common">Mycoplasma arthritidis</name>
    <dbReference type="NCBI Taxonomy" id="243272"/>
    <lineage>
        <taxon>Bacteria</taxon>
        <taxon>Bacillati</taxon>
        <taxon>Mycoplasmatota</taxon>
        <taxon>Mycoplasmoidales</taxon>
        <taxon>Metamycoplasmataceae</taxon>
        <taxon>Metamycoplasma</taxon>
    </lineage>
</organism>
<dbReference type="EMBL" id="CP001047">
    <property type="protein sequence ID" value="ACF07351.1"/>
    <property type="molecule type" value="Genomic_DNA"/>
</dbReference>
<dbReference type="HOGENOM" id="CLU_360483_0_0_14"/>
<proteinExistence type="predicted"/>
<dbReference type="AlphaFoldDB" id="B3PMU9"/>
<protein>
    <submittedName>
        <fullName evidence="2">Hypothetical membrane protein</fullName>
    </submittedName>
</protein>